<proteinExistence type="predicted"/>
<evidence type="ECO:0008006" key="6">
    <source>
        <dbReference type="Google" id="ProtNLM"/>
    </source>
</evidence>
<dbReference type="GO" id="GO:0043565">
    <property type="term" value="F:sequence-specific DNA binding"/>
    <property type="evidence" value="ECO:0007669"/>
    <property type="project" value="InterPro"/>
</dbReference>
<protein>
    <recommendedName>
        <fullName evidence="6">GATA-type domain-containing protein</fullName>
    </recommendedName>
</protein>
<accession>A0A507EX98</accession>
<dbReference type="Proteomes" id="UP000320333">
    <property type="component" value="Unassembled WGS sequence"/>
</dbReference>
<evidence type="ECO:0000313" key="5">
    <source>
        <dbReference type="Proteomes" id="UP000320333"/>
    </source>
</evidence>
<name>A0A507EX98_9FUNG</name>
<dbReference type="GO" id="GO:0006355">
    <property type="term" value="P:regulation of DNA-templated transcription"/>
    <property type="evidence" value="ECO:0007669"/>
    <property type="project" value="InterPro"/>
</dbReference>
<evidence type="ECO:0000313" key="4">
    <source>
        <dbReference type="EMBL" id="TPX67985.1"/>
    </source>
</evidence>
<dbReference type="GO" id="GO:0008270">
    <property type="term" value="F:zinc ion binding"/>
    <property type="evidence" value="ECO:0007669"/>
    <property type="project" value="UniProtKB-KW"/>
</dbReference>
<evidence type="ECO:0000256" key="1">
    <source>
        <dbReference type="PROSITE-ProRule" id="PRU00094"/>
    </source>
</evidence>
<keyword evidence="1" id="KW-0863">Zinc-finger</keyword>
<feature type="domain" description="4Fe-4S ferredoxin-type" evidence="3">
    <location>
        <begin position="18"/>
        <end position="45"/>
    </location>
</feature>
<sequence length="45" mass="5088">MNRKLVCFNCAATSSPIWRRTLDRKNNICNACGACVRAIPIVMLY</sequence>
<gene>
    <name evidence="4" type="ORF">CcCBS67573_g07330</name>
</gene>
<keyword evidence="5" id="KW-1185">Reference proteome</keyword>
<dbReference type="AlphaFoldDB" id="A0A507EX98"/>
<evidence type="ECO:0000259" key="2">
    <source>
        <dbReference type="PROSITE" id="PS50114"/>
    </source>
</evidence>
<feature type="domain" description="GATA-type" evidence="2">
    <location>
        <begin position="1"/>
        <end position="33"/>
    </location>
</feature>
<keyword evidence="1" id="KW-0862">Zinc</keyword>
<comment type="caution">
    <text evidence="4">The sequence shown here is derived from an EMBL/GenBank/DDBJ whole genome shotgun (WGS) entry which is preliminary data.</text>
</comment>
<dbReference type="Pfam" id="PF00320">
    <property type="entry name" value="GATA"/>
    <property type="match status" value="1"/>
</dbReference>
<dbReference type="Gene3D" id="3.30.50.10">
    <property type="entry name" value="Erythroid Transcription Factor GATA-1, subunit A"/>
    <property type="match status" value="1"/>
</dbReference>
<organism evidence="4 5">
    <name type="scientific">Chytriomyces confervae</name>
    <dbReference type="NCBI Taxonomy" id="246404"/>
    <lineage>
        <taxon>Eukaryota</taxon>
        <taxon>Fungi</taxon>
        <taxon>Fungi incertae sedis</taxon>
        <taxon>Chytridiomycota</taxon>
        <taxon>Chytridiomycota incertae sedis</taxon>
        <taxon>Chytridiomycetes</taxon>
        <taxon>Chytridiales</taxon>
        <taxon>Chytriomycetaceae</taxon>
        <taxon>Chytriomyces</taxon>
    </lineage>
</organism>
<dbReference type="STRING" id="246404.A0A507EX98"/>
<dbReference type="SUPFAM" id="SSF57716">
    <property type="entry name" value="Glucocorticoid receptor-like (DNA-binding domain)"/>
    <property type="match status" value="1"/>
</dbReference>
<keyword evidence="1" id="KW-0479">Metal-binding</keyword>
<dbReference type="InterPro" id="IPR017896">
    <property type="entry name" value="4Fe4S_Fe-S-bd"/>
</dbReference>
<dbReference type="PROSITE" id="PS50114">
    <property type="entry name" value="GATA_ZN_FINGER_2"/>
    <property type="match status" value="1"/>
</dbReference>
<dbReference type="InterPro" id="IPR000679">
    <property type="entry name" value="Znf_GATA"/>
</dbReference>
<dbReference type="EMBL" id="QEAP01000372">
    <property type="protein sequence ID" value="TPX67985.1"/>
    <property type="molecule type" value="Genomic_DNA"/>
</dbReference>
<reference evidence="4 5" key="1">
    <citation type="journal article" date="2019" name="Sci. Rep.">
        <title>Comparative genomics of chytrid fungi reveal insights into the obligate biotrophic and pathogenic lifestyle of Synchytrium endobioticum.</title>
        <authorList>
            <person name="van de Vossenberg B.T.L.H."/>
            <person name="Warris S."/>
            <person name="Nguyen H.D.T."/>
            <person name="van Gent-Pelzer M.P.E."/>
            <person name="Joly D.L."/>
            <person name="van de Geest H.C."/>
            <person name="Bonants P.J.M."/>
            <person name="Smith D.S."/>
            <person name="Levesque C.A."/>
            <person name="van der Lee T.A.J."/>
        </authorList>
    </citation>
    <scope>NUCLEOTIDE SEQUENCE [LARGE SCALE GENOMIC DNA]</scope>
    <source>
        <strain evidence="4 5">CBS 675.73</strain>
    </source>
</reference>
<dbReference type="PROSITE" id="PS51379">
    <property type="entry name" value="4FE4S_FER_2"/>
    <property type="match status" value="1"/>
</dbReference>
<dbReference type="OrthoDB" id="515401at2759"/>
<dbReference type="InterPro" id="IPR013088">
    <property type="entry name" value="Znf_NHR/GATA"/>
</dbReference>
<evidence type="ECO:0000259" key="3">
    <source>
        <dbReference type="PROSITE" id="PS51379"/>
    </source>
</evidence>